<dbReference type="OrthoDB" id="9785847at2"/>
<name>A0A0B2BVV0_9ACTN</name>
<dbReference type="GO" id="GO:0003824">
    <property type="term" value="F:catalytic activity"/>
    <property type="evidence" value="ECO:0007669"/>
    <property type="project" value="UniProtKB-ARBA"/>
</dbReference>
<dbReference type="EMBL" id="PGEZ01000004">
    <property type="protein sequence ID" value="PJJ48195.1"/>
    <property type="molecule type" value="Genomic_DNA"/>
</dbReference>
<protein>
    <recommendedName>
        <fullName evidence="1">AB hydrolase-1 domain-containing protein</fullName>
    </recommendedName>
</protein>
<dbReference type="InterPro" id="IPR029058">
    <property type="entry name" value="AB_hydrolase_fold"/>
</dbReference>
<evidence type="ECO:0000313" key="2">
    <source>
        <dbReference type="EMBL" id="PJJ48195.1"/>
    </source>
</evidence>
<organism evidence="2 3">
    <name type="scientific">Mumia flava</name>
    <dbReference type="NCBI Taxonomy" id="1348852"/>
    <lineage>
        <taxon>Bacteria</taxon>
        <taxon>Bacillati</taxon>
        <taxon>Actinomycetota</taxon>
        <taxon>Actinomycetes</taxon>
        <taxon>Propionibacteriales</taxon>
        <taxon>Nocardioidaceae</taxon>
        <taxon>Mumia</taxon>
    </lineage>
</organism>
<keyword evidence="3" id="KW-1185">Reference proteome</keyword>
<reference evidence="2 3" key="1">
    <citation type="submission" date="2017-11" db="EMBL/GenBank/DDBJ databases">
        <title>Genomic Encyclopedia of Archaeal and Bacterial Type Strains, Phase II (KMG-II): From Individual Species to Whole Genera.</title>
        <authorList>
            <person name="Goeker M."/>
        </authorList>
    </citation>
    <scope>NUCLEOTIDE SEQUENCE [LARGE SCALE GENOMIC DNA]</scope>
    <source>
        <strain evidence="2 3">DSM 27763</strain>
    </source>
</reference>
<dbReference type="InterPro" id="IPR050471">
    <property type="entry name" value="AB_hydrolase"/>
</dbReference>
<gene>
    <name evidence="2" type="ORF">CLV56_4071</name>
</gene>
<evidence type="ECO:0000313" key="3">
    <source>
        <dbReference type="Proteomes" id="UP000230842"/>
    </source>
</evidence>
<dbReference type="Pfam" id="PF00561">
    <property type="entry name" value="Abhydrolase_1"/>
    <property type="match status" value="1"/>
</dbReference>
<dbReference type="Proteomes" id="UP000230842">
    <property type="component" value="Unassembled WGS sequence"/>
</dbReference>
<dbReference type="Gene3D" id="3.40.50.1820">
    <property type="entry name" value="alpha/beta hydrolase"/>
    <property type="match status" value="2"/>
</dbReference>
<sequence>MGTVVADDGAEISYTEQGDGRPVVLSYGWPLDAGPWAVQQRALAARGYRAVAHDHRRPRSRAPGAAGTVHDTVVDGLARLIGLLDLRDATLVGYATGGGEVARHVRRHGTDRLAQIVLVSAVLSSLADLDRFDVPTLVVHGTDDEVVPLALGGAQYAERIPRARLLVYAGASHRLPETHASRLTTDLLAFLAT</sequence>
<dbReference type="PANTHER" id="PTHR43433">
    <property type="entry name" value="HYDROLASE, ALPHA/BETA FOLD FAMILY PROTEIN"/>
    <property type="match status" value="1"/>
</dbReference>
<dbReference type="RefSeq" id="WP_039339436.1">
    <property type="nucleotide sequence ID" value="NZ_PGEZ01000004.1"/>
</dbReference>
<evidence type="ECO:0000259" key="1">
    <source>
        <dbReference type="Pfam" id="PF00561"/>
    </source>
</evidence>
<accession>A0A0B2BVV0</accession>
<feature type="domain" description="AB hydrolase-1" evidence="1">
    <location>
        <begin position="127"/>
        <end position="178"/>
    </location>
</feature>
<dbReference type="AlphaFoldDB" id="A0A0B2BVV0"/>
<proteinExistence type="predicted"/>
<comment type="caution">
    <text evidence="2">The sequence shown here is derived from an EMBL/GenBank/DDBJ whole genome shotgun (WGS) entry which is preliminary data.</text>
</comment>
<dbReference type="SUPFAM" id="SSF53474">
    <property type="entry name" value="alpha/beta-Hydrolases"/>
    <property type="match status" value="1"/>
</dbReference>
<dbReference type="PANTHER" id="PTHR43433:SF5">
    <property type="entry name" value="AB HYDROLASE-1 DOMAIN-CONTAINING PROTEIN"/>
    <property type="match status" value="1"/>
</dbReference>
<dbReference type="InterPro" id="IPR000073">
    <property type="entry name" value="AB_hydrolase_1"/>
</dbReference>